<organism evidence="2 3">
    <name type="scientific">Gymnopilus dilepis</name>
    <dbReference type="NCBI Taxonomy" id="231916"/>
    <lineage>
        <taxon>Eukaryota</taxon>
        <taxon>Fungi</taxon>
        <taxon>Dikarya</taxon>
        <taxon>Basidiomycota</taxon>
        <taxon>Agaricomycotina</taxon>
        <taxon>Agaricomycetes</taxon>
        <taxon>Agaricomycetidae</taxon>
        <taxon>Agaricales</taxon>
        <taxon>Agaricineae</taxon>
        <taxon>Hymenogastraceae</taxon>
        <taxon>Gymnopilus</taxon>
    </lineage>
</organism>
<comment type="caution">
    <text evidence="2">The sequence shown here is derived from an EMBL/GenBank/DDBJ whole genome shotgun (WGS) entry which is preliminary data.</text>
</comment>
<feature type="compositionally biased region" description="Gly residues" evidence="1">
    <location>
        <begin position="156"/>
        <end position="165"/>
    </location>
</feature>
<name>A0A409X1S4_9AGAR</name>
<dbReference type="AlphaFoldDB" id="A0A409X1S4"/>
<protein>
    <submittedName>
        <fullName evidence="2">Uncharacterized protein</fullName>
    </submittedName>
</protein>
<feature type="region of interest" description="Disordered" evidence="1">
    <location>
        <begin position="145"/>
        <end position="167"/>
    </location>
</feature>
<evidence type="ECO:0000313" key="3">
    <source>
        <dbReference type="Proteomes" id="UP000284706"/>
    </source>
</evidence>
<gene>
    <name evidence="2" type="ORF">CVT26_003677</name>
</gene>
<dbReference type="Proteomes" id="UP000284706">
    <property type="component" value="Unassembled WGS sequence"/>
</dbReference>
<keyword evidence="3" id="KW-1185">Reference proteome</keyword>
<dbReference type="InParanoid" id="A0A409X1S4"/>
<proteinExistence type="predicted"/>
<dbReference type="EMBL" id="NHYE01004426">
    <property type="protein sequence ID" value="PPQ84691.1"/>
    <property type="molecule type" value="Genomic_DNA"/>
</dbReference>
<reference evidence="2 3" key="1">
    <citation type="journal article" date="2018" name="Evol. Lett.">
        <title>Horizontal gene cluster transfer increased hallucinogenic mushroom diversity.</title>
        <authorList>
            <person name="Reynolds H.T."/>
            <person name="Vijayakumar V."/>
            <person name="Gluck-Thaler E."/>
            <person name="Korotkin H.B."/>
            <person name="Matheny P.B."/>
            <person name="Slot J.C."/>
        </authorList>
    </citation>
    <scope>NUCLEOTIDE SEQUENCE [LARGE SCALE GENOMIC DNA]</scope>
    <source>
        <strain evidence="2 3">SRW20</strain>
    </source>
</reference>
<evidence type="ECO:0000256" key="1">
    <source>
        <dbReference type="SAM" id="MobiDB-lite"/>
    </source>
</evidence>
<evidence type="ECO:0000313" key="2">
    <source>
        <dbReference type="EMBL" id="PPQ84691.1"/>
    </source>
</evidence>
<feature type="non-terminal residue" evidence="2">
    <location>
        <position position="316"/>
    </location>
</feature>
<sequence length="316" mass="35241">MSSSSDLLHRAKINIAKRLVAKFERNLRTAVSDELLWSSQWPSLHDDFPRVMEHLISLENSSQFLLYQAATILRSYQNTQSTPNREEFSRILDAFDRGQSESFSESACPQNIDLLIEPASPLLWERNDDNKTIEQQELQVQAESGLQNGDREQKGNQGGGQGGADGSSFQLQEAFQAPLDNAEGQSLLDTAQLGSSVTLGFFSETSPSRNTVFTVKNDLHTRIPTEEKSFETINYLASEGQDFARVGTNDRPQVYATRLMQSLDEESAMLQHVLENVRSSTQTFLNSYSGRQDRILRSISASVSETMSEGLGSSEN</sequence>
<accession>A0A409X1S4</accession>